<proteinExistence type="predicted"/>
<dbReference type="AlphaFoldDB" id="A0ABD5UW16"/>
<keyword evidence="4" id="KW-1185">Reference proteome</keyword>
<dbReference type="InterPro" id="IPR019962">
    <property type="entry name" value="CHP03663"/>
</dbReference>
<dbReference type="PIRSF" id="PIRSF030218">
    <property type="entry name" value="Mannosyltr_MA4085_prd"/>
    <property type="match status" value="1"/>
</dbReference>
<accession>A0ABD5UW16</accession>
<dbReference type="RefSeq" id="WP_379745896.1">
    <property type="nucleotide sequence ID" value="NZ_JBHSVN010000001.1"/>
</dbReference>
<keyword evidence="1" id="KW-0812">Transmembrane</keyword>
<feature type="transmembrane region" description="Helical" evidence="1">
    <location>
        <begin position="351"/>
        <end position="371"/>
    </location>
</feature>
<feature type="transmembrane region" description="Helical" evidence="1">
    <location>
        <begin position="188"/>
        <end position="206"/>
    </location>
</feature>
<organism evidence="3 4">
    <name type="scientific">Halopenitus salinus</name>
    <dbReference type="NCBI Taxonomy" id="1198295"/>
    <lineage>
        <taxon>Archaea</taxon>
        <taxon>Methanobacteriati</taxon>
        <taxon>Methanobacteriota</taxon>
        <taxon>Stenosarchaea group</taxon>
        <taxon>Halobacteria</taxon>
        <taxon>Halobacteriales</taxon>
        <taxon>Haloferacaceae</taxon>
        <taxon>Halopenitus</taxon>
    </lineage>
</organism>
<feature type="transmembrane region" description="Helical" evidence="1">
    <location>
        <begin position="92"/>
        <end position="112"/>
    </location>
</feature>
<feature type="transmembrane region" description="Helical" evidence="1">
    <location>
        <begin position="426"/>
        <end position="448"/>
    </location>
</feature>
<feature type="transmembrane region" description="Helical" evidence="1">
    <location>
        <begin position="21"/>
        <end position="38"/>
    </location>
</feature>
<dbReference type="NCBIfam" id="TIGR03663">
    <property type="entry name" value="flippase activity-associated protein Agl23"/>
    <property type="match status" value="1"/>
</dbReference>
<evidence type="ECO:0000256" key="1">
    <source>
        <dbReference type="SAM" id="Phobius"/>
    </source>
</evidence>
<name>A0ABD5UW16_9EURY</name>
<dbReference type="Pfam" id="PF13231">
    <property type="entry name" value="PMT_2"/>
    <property type="match status" value="1"/>
</dbReference>
<feature type="domain" description="Glycosyltransferase RgtA/B/C/D-like" evidence="2">
    <location>
        <begin position="88"/>
        <end position="206"/>
    </location>
</feature>
<evidence type="ECO:0000259" key="2">
    <source>
        <dbReference type="Pfam" id="PF13231"/>
    </source>
</evidence>
<reference evidence="3 4" key="1">
    <citation type="journal article" date="2019" name="Int. J. Syst. Evol. Microbiol.">
        <title>The Global Catalogue of Microorganisms (GCM) 10K type strain sequencing project: providing services to taxonomists for standard genome sequencing and annotation.</title>
        <authorList>
            <consortium name="The Broad Institute Genomics Platform"/>
            <consortium name="The Broad Institute Genome Sequencing Center for Infectious Disease"/>
            <person name="Wu L."/>
            <person name="Ma J."/>
        </authorList>
    </citation>
    <scope>NUCLEOTIDE SEQUENCE [LARGE SCALE GENOMIC DNA]</scope>
    <source>
        <strain evidence="3 4">SKJ47</strain>
    </source>
</reference>
<feature type="transmembrane region" description="Helical" evidence="1">
    <location>
        <begin position="318"/>
        <end position="339"/>
    </location>
</feature>
<dbReference type="PANTHER" id="PTHR41710">
    <property type="entry name" value="GLYCOSYL TRANSFERASE, FAMILY 39"/>
    <property type="match status" value="1"/>
</dbReference>
<feature type="transmembrane region" description="Helical" evidence="1">
    <location>
        <begin position="240"/>
        <end position="263"/>
    </location>
</feature>
<comment type="caution">
    <text evidence="3">The sequence shown here is derived from an EMBL/GenBank/DDBJ whole genome shotgun (WGS) entry which is preliminary data.</text>
</comment>
<dbReference type="Proteomes" id="UP001596296">
    <property type="component" value="Unassembled WGS sequence"/>
</dbReference>
<dbReference type="InterPro" id="IPR016950">
    <property type="entry name" value="Manno-Trfase_MA4085_prd"/>
</dbReference>
<gene>
    <name evidence="3" type="ORF">ACFQE9_13805</name>
</gene>
<keyword evidence="1" id="KW-0472">Membrane</keyword>
<feature type="transmembrane region" description="Helical" evidence="1">
    <location>
        <begin position="145"/>
        <end position="162"/>
    </location>
</feature>
<dbReference type="PANTHER" id="PTHR41710:SF2">
    <property type="entry name" value="GLYCOSYL TRANSFERASE FAMILY 39_83 DOMAIN-CONTAINING PROTEIN"/>
    <property type="match status" value="1"/>
</dbReference>
<protein>
    <submittedName>
        <fullName evidence="3">Flippase activity-associated protein Agl23</fullName>
    </submittedName>
</protein>
<keyword evidence="1" id="KW-1133">Transmembrane helix</keyword>
<dbReference type="EMBL" id="JBHSXL010000010">
    <property type="protein sequence ID" value="MFC6893672.1"/>
    <property type="molecule type" value="Genomic_DNA"/>
</dbReference>
<sequence length="610" mass="65848">MSPPGSEDRRGRVDDALDRRTLAAVAAVTVLGLALRFYDLGGRVFHWDEGRVGYWTLRYAETGHLEYEPIIHGPFLRVVNGALFGIVPPTDASARLVVALVGGLLPLGALLFRSRLDRLETVSLSALLAFNPLLVYYSRFMRNDVLVGAFAVLALGFAIRAIDARRVGHLYAAAALLALSLSTKANTILYVLCYVGAGALVLDHRIARDARRDGLRATIAAEIRSYWRGLSEIAGDRHPVAFVLGHGVGLACVFLAVVVFFYAPRPEFYGAIGSPDAWSDVLHEATIGSGRELVDLWITGDMQGNPYLTYVGHELETIAHAGAVTAVLALAGFVVDGHVRGRGGVPAGRNRGFVAFGAYWAAASLVGYPAATDINAPWSAVHILLPATIPAAVGLAYLLRECRAAIRIDDSAGDAPTIRVPEPGTAAIAFLIVLTVTAGLFAPTVTYWNSTNPDHTEVVQWAQPHNDARETIDDVEAIAAAHEGGTDVLFVGVDLESRQDTFNVADESDADRMHPPGGWTDRLPLPWYLERSNARVDSVSADGEDAPDLDRALADAPPVVIVHASARDDVDPHLDGYLVREHELRLWNFRVAFFIEEDALRDARNESPAA</sequence>
<feature type="transmembrane region" description="Helical" evidence="1">
    <location>
        <begin position="377"/>
        <end position="399"/>
    </location>
</feature>
<evidence type="ECO:0000313" key="4">
    <source>
        <dbReference type="Proteomes" id="UP001596296"/>
    </source>
</evidence>
<evidence type="ECO:0000313" key="3">
    <source>
        <dbReference type="EMBL" id="MFC6893672.1"/>
    </source>
</evidence>
<dbReference type="InterPro" id="IPR038731">
    <property type="entry name" value="RgtA/B/C-like"/>
</dbReference>